<evidence type="ECO:0000256" key="5">
    <source>
        <dbReference type="SAM" id="Coils"/>
    </source>
</evidence>
<dbReference type="NCBIfam" id="TIGR00309">
    <property type="entry name" value="V_ATPase_subD"/>
    <property type="match status" value="1"/>
</dbReference>
<evidence type="ECO:0000256" key="4">
    <source>
        <dbReference type="ARBA" id="ARBA00045737"/>
    </source>
</evidence>
<dbReference type="AlphaFoldDB" id="A0A811U0L0"/>
<dbReference type="GO" id="GO:0046961">
    <property type="term" value="F:proton-transporting ATPase activity, rotational mechanism"/>
    <property type="evidence" value="ECO:0007669"/>
    <property type="project" value="InterPro"/>
</dbReference>
<keyword evidence="3" id="KW-0406">Ion transport</keyword>
<dbReference type="Proteomes" id="UP000606786">
    <property type="component" value="Unassembled WGS sequence"/>
</dbReference>
<dbReference type="EMBL" id="CAJHJT010000001">
    <property type="protein sequence ID" value="CAD6992489.1"/>
    <property type="molecule type" value="Genomic_DNA"/>
</dbReference>
<protein>
    <submittedName>
        <fullName evidence="7">(Mediterranean fruit fly) hypothetical protein</fullName>
    </submittedName>
</protein>
<evidence type="ECO:0000256" key="2">
    <source>
        <dbReference type="ARBA" id="ARBA00022448"/>
    </source>
</evidence>
<evidence type="ECO:0000256" key="1">
    <source>
        <dbReference type="ARBA" id="ARBA00005850"/>
    </source>
</evidence>
<dbReference type="Pfam" id="PF01813">
    <property type="entry name" value="ATP-synt_D"/>
    <property type="match status" value="1"/>
</dbReference>
<keyword evidence="8" id="KW-1185">Reference proteome</keyword>
<evidence type="ECO:0000256" key="3">
    <source>
        <dbReference type="ARBA" id="ARBA00023065"/>
    </source>
</evidence>
<name>A0A811U0L0_CERCA</name>
<dbReference type="PANTHER" id="PTHR11671">
    <property type="entry name" value="V-TYPE ATP SYNTHASE SUBUNIT D"/>
    <property type="match status" value="1"/>
</dbReference>
<keyword evidence="2" id="KW-0813">Transport</keyword>
<dbReference type="InterPro" id="IPR002699">
    <property type="entry name" value="V_ATPase_D"/>
</dbReference>
<comment type="caution">
    <text evidence="7">The sequence shown here is derived from an EMBL/GenBank/DDBJ whole genome shotgun (WGS) entry which is preliminary data.</text>
</comment>
<organism evidence="7 8">
    <name type="scientific">Ceratitis capitata</name>
    <name type="common">Mediterranean fruit fly</name>
    <name type="synonym">Tephritis capitata</name>
    <dbReference type="NCBI Taxonomy" id="7213"/>
    <lineage>
        <taxon>Eukaryota</taxon>
        <taxon>Metazoa</taxon>
        <taxon>Ecdysozoa</taxon>
        <taxon>Arthropoda</taxon>
        <taxon>Hexapoda</taxon>
        <taxon>Insecta</taxon>
        <taxon>Pterygota</taxon>
        <taxon>Neoptera</taxon>
        <taxon>Endopterygota</taxon>
        <taxon>Diptera</taxon>
        <taxon>Brachycera</taxon>
        <taxon>Muscomorpha</taxon>
        <taxon>Tephritoidea</taxon>
        <taxon>Tephritidae</taxon>
        <taxon>Ceratitis</taxon>
        <taxon>Ceratitis</taxon>
    </lineage>
</organism>
<accession>A0A811U0L0</accession>
<comment type="function">
    <text evidence="4">Subunit of the V1 complex of vacuolar(H+)-ATPase (V-ATPase), a multisubunit enzyme composed of a peripheral complex (V1) that hydrolyzes ATP and a membrane integral complex (V0) that translocates protons. V-ATPase is responsible for acidifying and maintaining the pH of intracellular compartments and in some cell types, is targeted to the plasma membrane, where it is responsible for acidifying the extracellular environment.</text>
</comment>
<reference evidence="7" key="1">
    <citation type="submission" date="2020-11" db="EMBL/GenBank/DDBJ databases">
        <authorList>
            <person name="Whitehead M."/>
        </authorList>
    </citation>
    <scope>NUCLEOTIDE SEQUENCE</scope>
    <source>
        <strain evidence="7">EGII</strain>
    </source>
</reference>
<dbReference type="OrthoDB" id="7676488at2759"/>
<keyword evidence="5" id="KW-0175">Coiled coil</keyword>
<feature type="region of interest" description="Disordered" evidence="6">
    <location>
        <begin position="265"/>
        <end position="332"/>
    </location>
</feature>
<evidence type="ECO:0000313" key="8">
    <source>
        <dbReference type="Proteomes" id="UP000606786"/>
    </source>
</evidence>
<feature type="coiled-coil region" evidence="5">
    <location>
        <begin position="29"/>
        <end position="56"/>
    </location>
</feature>
<proteinExistence type="inferred from homology"/>
<evidence type="ECO:0000256" key="6">
    <source>
        <dbReference type="SAM" id="MobiDB-lite"/>
    </source>
</evidence>
<dbReference type="Gene3D" id="1.10.287.3240">
    <property type="match status" value="1"/>
</dbReference>
<comment type="similarity">
    <text evidence="1">Belongs to the V-ATPase D subunit family.</text>
</comment>
<sequence length="332" mass="37874">MSVDRLNIFPSRANLVLMKQRIVAATRGLNLLKRRRDALEMKLRELVGELDAAREVVDKVMSDAIFSMAKANFLDADMRACELMRMERADIYMRIRNTKVAGLLLPQFHLYVENPSSCPFTGLSRGGEQVEVVRERFQDAVRTLVTLASLEYSVHTLQDGVRQNNMRVNGLEYVVLPRFQNTVNYIRDELEEYEREDFYRLKRSQAKQRKRKEKFAQMLKTKNLPAAALTELSGTGYQSVSPGHQPVSRISSVAMREDFDMNKFITQRQSTSDQTDGGAARGRGSSRDISAILEANEEEQQGAERKGSAFYSAQDQSKHVLPPIKHFLMDTQ</sequence>
<gene>
    <name evidence="7" type="ORF">CCAP1982_LOCUS1341</name>
</gene>
<evidence type="ECO:0000313" key="7">
    <source>
        <dbReference type="EMBL" id="CAD6992489.1"/>
    </source>
</evidence>
<feature type="compositionally biased region" description="Polar residues" evidence="6">
    <location>
        <begin position="265"/>
        <end position="275"/>
    </location>
</feature>